<evidence type="ECO:0000259" key="4">
    <source>
        <dbReference type="PROSITE" id="PS50160"/>
    </source>
</evidence>
<accession>A0A3P3F6M0</accession>
<dbReference type="GO" id="GO:0003910">
    <property type="term" value="F:DNA ligase (ATP) activity"/>
    <property type="evidence" value="ECO:0007669"/>
    <property type="project" value="UniProtKB-EC"/>
</dbReference>
<reference evidence="5 6" key="1">
    <citation type="submission" date="2018-11" db="EMBL/GenBank/DDBJ databases">
        <title>the genome of Mesorhizobium tamadayense DSM 28320.</title>
        <authorList>
            <person name="Gao J."/>
        </authorList>
    </citation>
    <scope>NUCLEOTIDE SEQUENCE [LARGE SCALE GENOMIC DNA]</scope>
    <source>
        <strain evidence="5 6">DSM 28320</strain>
    </source>
</reference>
<dbReference type="PANTHER" id="PTHR45674">
    <property type="entry name" value="DNA LIGASE 1/3 FAMILY MEMBER"/>
    <property type="match status" value="1"/>
</dbReference>
<dbReference type="Pfam" id="PF01068">
    <property type="entry name" value="DNA_ligase_A_M"/>
    <property type="match status" value="1"/>
</dbReference>
<feature type="domain" description="ATP-dependent DNA ligase family profile" evidence="4">
    <location>
        <begin position="101"/>
        <end position="191"/>
    </location>
</feature>
<dbReference type="AlphaFoldDB" id="A0A3P3F6M0"/>
<evidence type="ECO:0000256" key="1">
    <source>
        <dbReference type="ARBA" id="ARBA00007572"/>
    </source>
</evidence>
<protein>
    <submittedName>
        <fullName evidence="5">ATP-dependent DNA ligase</fullName>
    </submittedName>
</protein>
<comment type="catalytic activity">
    <reaction evidence="3">
        <text>ATP + (deoxyribonucleotide)n-3'-hydroxyl + 5'-phospho-(deoxyribonucleotide)m = (deoxyribonucleotide)n+m + AMP + diphosphate.</text>
        <dbReference type="EC" id="6.5.1.1"/>
    </reaction>
</comment>
<gene>
    <name evidence="5" type="ORF">EH240_27605</name>
</gene>
<dbReference type="SUPFAM" id="SSF56091">
    <property type="entry name" value="DNA ligase/mRNA capping enzyme, catalytic domain"/>
    <property type="match status" value="1"/>
</dbReference>
<evidence type="ECO:0000256" key="3">
    <source>
        <dbReference type="ARBA" id="ARBA00034003"/>
    </source>
</evidence>
<dbReference type="InterPro" id="IPR012340">
    <property type="entry name" value="NA-bd_OB-fold"/>
</dbReference>
<dbReference type="Gene3D" id="3.30.1490.70">
    <property type="match status" value="1"/>
</dbReference>
<dbReference type="PROSITE" id="PS50160">
    <property type="entry name" value="DNA_LIGASE_A3"/>
    <property type="match status" value="1"/>
</dbReference>
<dbReference type="CDD" id="cd07906">
    <property type="entry name" value="Adenylation_DNA_ligase_LigD_LigC"/>
    <property type="match status" value="1"/>
</dbReference>
<dbReference type="PANTHER" id="PTHR45674:SF4">
    <property type="entry name" value="DNA LIGASE 1"/>
    <property type="match status" value="1"/>
</dbReference>
<dbReference type="Gene3D" id="2.40.50.140">
    <property type="entry name" value="Nucleic acid-binding proteins"/>
    <property type="match status" value="1"/>
</dbReference>
<dbReference type="OrthoDB" id="9802472at2"/>
<dbReference type="InterPro" id="IPR012310">
    <property type="entry name" value="DNA_ligase_ATP-dep_cent"/>
</dbReference>
<dbReference type="EMBL" id="RQXT01000044">
    <property type="protein sequence ID" value="RRH94279.1"/>
    <property type="molecule type" value="Genomic_DNA"/>
</dbReference>
<dbReference type="GO" id="GO:0005524">
    <property type="term" value="F:ATP binding"/>
    <property type="evidence" value="ECO:0007669"/>
    <property type="project" value="InterPro"/>
</dbReference>
<name>A0A3P3F6M0_9HYPH</name>
<dbReference type="Proteomes" id="UP000273786">
    <property type="component" value="Unassembled WGS sequence"/>
</dbReference>
<evidence type="ECO:0000256" key="2">
    <source>
        <dbReference type="ARBA" id="ARBA00022598"/>
    </source>
</evidence>
<evidence type="ECO:0000313" key="5">
    <source>
        <dbReference type="EMBL" id="RRH94279.1"/>
    </source>
</evidence>
<evidence type="ECO:0000313" key="6">
    <source>
        <dbReference type="Proteomes" id="UP000273786"/>
    </source>
</evidence>
<dbReference type="GO" id="GO:0006310">
    <property type="term" value="P:DNA recombination"/>
    <property type="evidence" value="ECO:0007669"/>
    <property type="project" value="InterPro"/>
</dbReference>
<comment type="similarity">
    <text evidence="1">Belongs to the ATP-dependent DNA ligase family.</text>
</comment>
<dbReference type="InterPro" id="IPR050191">
    <property type="entry name" value="ATP-dep_DNA_ligase"/>
</dbReference>
<proteinExistence type="inferred from homology"/>
<organism evidence="5 6">
    <name type="scientific">Mesorhizobium tamadayense</name>
    <dbReference type="NCBI Taxonomy" id="425306"/>
    <lineage>
        <taxon>Bacteria</taxon>
        <taxon>Pseudomonadati</taxon>
        <taxon>Pseudomonadota</taxon>
        <taxon>Alphaproteobacteria</taxon>
        <taxon>Hyphomicrobiales</taxon>
        <taxon>Phyllobacteriaceae</taxon>
        <taxon>Mesorhizobium</taxon>
    </lineage>
</organism>
<sequence>MRNAGDRLKFIPPLMPTLVDKPPEGDGWLHEVKFDGYRSQIVIDDAEVRIFTRRGLDWTAKYRGLVETAKGLNVQSAVIDGEIVVLNDVGVSDFGELRKAITRRQHDLYFVAFDLLHLNGHDLRDMPLEDRREVLQAMIPAGERIQFSEALPGTGAAVFHLVEQAGLEGVVSKRKDSKYRSGPSTNWLKAKCYTIDEYELLGVEREPGKPAFALMAEPSTGRYVGSAFITLNREMREQLWKSVQEHAGTAPNGMKRPATQWVKPGLIGRVKHLRGEEDLRHASLQDFREECAPGKLRT</sequence>
<dbReference type="Gene3D" id="3.30.470.30">
    <property type="entry name" value="DNA ligase/mRNA capping enzyme"/>
    <property type="match status" value="1"/>
</dbReference>
<keyword evidence="6" id="KW-1185">Reference proteome</keyword>
<comment type="caution">
    <text evidence="5">The sequence shown here is derived from an EMBL/GenBank/DDBJ whole genome shotgun (WGS) entry which is preliminary data.</text>
</comment>
<keyword evidence="2 5" id="KW-0436">Ligase</keyword>
<dbReference type="GO" id="GO:0006281">
    <property type="term" value="P:DNA repair"/>
    <property type="evidence" value="ECO:0007669"/>
    <property type="project" value="InterPro"/>
</dbReference>